<evidence type="ECO:0000313" key="6">
    <source>
        <dbReference type="Proteomes" id="UP000198937"/>
    </source>
</evidence>
<dbReference type="Pfam" id="PF08240">
    <property type="entry name" value="ADH_N"/>
    <property type="match status" value="1"/>
</dbReference>
<feature type="domain" description="Alcohol dehydrogenase-like N-terminal" evidence="4">
    <location>
        <begin position="373"/>
        <end position="434"/>
    </location>
</feature>
<proteinExistence type="inferred from homology"/>
<evidence type="ECO:0000313" key="5">
    <source>
        <dbReference type="EMBL" id="SCL54800.1"/>
    </source>
</evidence>
<dbReference type="RefSeq" id="WP_175440521.1">
    <property type="nucleotide sequence ID" value="NZ_BMMJ01000009.1"/>
</dbReference>
<dbReference type="EMBL" id="FMIA01000002">
    <property type="protein sequence ID" value="SCL54800.1"/>
    <property type="molecule type" value="Genomic_DNA"/>
</dbReference>
<dbReference type="GO" id="GO:0016491">
    <property type="term" value="F:oxidoreductase activity"/>
    <property type="evidence" value="ECO:0007669"/>
    <property type="project" value="UniProtKB-KW"/>
</dbReference>
<dbReference type="SUPFAM" id="SSF53067">
    <property type="entry name" value="Actin-like ATPase domain"/>
    <property type="match status" value="1"/>
</dbReference>
<sequence>MTALTDTTSICVDMGGTTTRIGVCAEGRLLPGTVRFATPKPVAGSSIRDAHLDRIAEAVSRVRSATPVPTRAVGLAVGATVAATGRIRNAAMLWHEPSEGFDLAAAVAARLPWADITVANDIAAATWRYRALGRFGLVTVSTGVAVKVFDDALPFDRKLLVDDQGLGGEVGHVRVDPPAELAGVGTPWCECGNTGDLCSYASGPATMRLVALLATAWPRRWRDSKLAVLAEGVPERLTSRDLAQVAGAGDEFAAAVLRVSTRPLATQLLHTSALLGLRRFVVMGGFANGVGVPWYTALRANLGELLPQGGWFTGWTAEDLDALVRPSVDGDDSLLGMAAFQAARRDQYRELHKPVGEGRTVVRLRDRPRCGREQFVARVAFAGICGTDLQMVRGERGCEPGVLGHECVAQVVEVGDGVSAVAPGEVIGVNPNHPHDDHDKIGHNQPGVLREVAVWDGALADRGQAVRLPAEGRAEWVLLEPLACAVRSLRMARDAGRGGRILVLGGGISGLLHVLLARRWGARQVLLANRGGDRLRLAVERGVVAAEDTLPVDAGLASAVRDATGGAGVDAVVVCVSGAGPDLLTGLWPALADGATVHLFGGFLAGDTIRVPGGDVVAAHPIRCGQRRTVRLPDGGSGVLLGSRGASAEEYREALELCAGPDGLRLGPLISHVVSLDAVPAVLDDLAATGRVGGEPTLRVVVDLRLPGHAVHAVDGTMLPQLASPR</sequence>
<keyword evidence="6" id="KW-1185">Reference proteome</keyword>
<dbReference type="InterPro" id="IPR050129">
    <property type="entry name" value="Zn_alcohol_dh"/>
</dbReference>
<comment type="cofactor">
    <cofactor evidence="1">
        <name>Zn(2+)</name>
        <dbReference type="ChEBI" id="CHEBI:29105"/>
    </cofactor>
</comment>
<evidence type="ECO:0000256" key="3">
    <source>
        <dbReference type="ARBA" id="ARBA00023002"/>
    </source>
</evidence>
<dbReference type="PANTHER" id="PTHR43401">
    <property type="entry name" value="L-THREONINE 3-DEHYDROGENASE"/>
    <property type="match status" value="1"/>
</dbReference>
<keyword evidence="3" id="KW-0560">Oxidoreductase</keyword>
<dbReference type="InterPro" id="IPR013154">
    <property type="entry name" value="ADH-like_N"/>
</dbReference>
<evidence type="ECO:0000256" key="1">
    <source>
        <dbReference type="ARBA" id="ARBA00001947"/>
    </source>
</evidence>
<dbReference type="Gene3D" id="3.40.50.720">
    <property type="entry name" value="NAD(P)-binding Rossmann-like Domain"/>
    <property type="match status" value="1"/>
</dbReference>
<dbReference type="InterPro" id="IPR036291">
    <property type="entry name" value="NAD(P)-bd_dom_sf"/>
</dbReference>
<dbReference type="SUPFAM" id="SSF50129">
    <property type="entry name" value="GroES-like"/>
    <property type="match status" value="1"/>
</dbReference>
<reference evidence="6" key="1">
    <citation type="submission" date="2016-06" db="EMBL/GenBank/DDBJ databases">
        <authorList>
            <person name="Varghese N."/>
            <person name="Submissions Spin"/>
        </authorList>
    </citation>
    <scope>NUCLEOTIDE SEQUENCE [LARGE SCALE GENOMIC DNA]</scope>
    <source>
        <strain evidence="6">DSM 45577</strain>
    </source>
</reference>
<name>A0A1C6UL75_9ACTN</name>
<dbReference type="Proteomes" id="UP000198937">
    <property type="component" value="Unassembled WGS sequence"/>
</dbReference>
<dbReference type="Pfam" id="PF00480">
    <property type="entry name" value="ROK"/>
    <property type="match status" value="1"/>
</dbReference>
<dbReference type="Gene3D" id="3.30.420.40">
    <property type="match status" value="2"/>
</dbReference>
<dbReference type="SUPFAM" id="SSF51735">
    <property type="entry name" value="NAD(P)-binding Rossmann-fold domains"/>
    <property type="match status" value="1"/>
</dbReference>
<evidence type="ECO:0000259" key="4">
    <source>
        <dbReference type="Pfam" id="PF08240"/>
    </source>
</evidence>
<dbReference type="STRING" id="683228.GA0070617_2770"/>
<accession>A0A1C6UL75</accession>
<organism evidence="5 6">
    <name type="scientific">Micromonospora yangpuensis</name>
    <dbReference type="NCBI Taxonomy" id="683228"/>
    <lineage>
        <taxon>Bacteria</taxon>
        <taxon>Bacillati</taxon>
        <taxon>Actinomycetota</taxon>
        <taxon>Actinomycetes</taxon>
        <taxon>Micromonosporales</taxon>
        <taxon>Micromonosporaceae</taxon>
        <taxon>Micromonospora</taxon>
    </lineage>
</organism>
<comment type="similarity">
    <text evidence="2">Belongs to the ROK (NagC/XylR) family.</text>
</comment>
<evidence type="ECO:0000256" key="2">
    <source>
        <dbReference type="ARBA" id="ARBA00006479"/>
    </source>
</evidence>
<dbReference type="AlphaFoldDB" id="A0A1C6UL75"/>
<protein>
    <submittedName>
        <fullName evidence="5">Threonine dehydrogenase</fullName>
    </submittedName>
</protein>
<dbReference type="Gene3D" id="3.90.180.10">
    <property type="entry name" value="Medium-chain alcohol dehydrogenases, catalytic domain"/>
    <property type="match status" value="1"/>
</dbReference>
<dbReference type="InterPro" id="IPR000600">
    <property type="entry name" value="ROK"/>
</dbReference>
<dbReference type="PANTHER" id="PTHR43401:SF2">
    <property type="entry name" value="L-THREONINE 3-DEHYDROGENASE"/>
    <property type="match status" value="1"/>
</dbReference>
<gene>
    <name evidence="5" type="ORF">GA0070617_2770</name>
</gene>
<dbReference type="InterPro" id="IPR043129">
    <property type="entry name" value="ATPase_NBD"/>
</dbReference>
<dbReference type="InterPro" id="IPR011032">
    <property type="entry name" value="GroES-like_sf"/>
</dbReference>